<dbReference type="GO" id="GO:0003700">
    <property type="term" value="F:DNA-binding transcription factor activity"/>
    <property type="evidence" value="ECO:0007669"/>
    <property type="project" value="TreeGrafter"/>
</dbReference>
<evidence type="ECO:0000313" key="2">
    <source>
        <dbReference type="EMBL" id="ABS51700.1"/>
    </source>
</evidence>
<dbReference type="OrthoDB" id="9800519at2"/>
<dbReference type="KEGG" id="cha:CHAB381_0936"/>
<dbReference type="PANTHER" id="PTHR33221">
    <property type="entry name" value="WINGED HELIX-TURN-HELIX TRANSCRIPTIONAL REGULATOR, RRF2 FAMILY"/>
    <property type="match status" value="1"/>
</dbReference>
<dbReference type="InterPro" id="IPR030489">
    <property type="entry name" value="TR_Rrf2-type_CS"/>
</dbReference>
<reference evidence="3" key="1">
    <citation type="submission" date="2007-07" db="EMBL/GenBank/DDBJ databases">
        <title>Complete genome sequence of Campylobacter hominis ATCC BAA-381, a commensal isolated from the human gastrointestinal tract.</title>
        <authorList>
            <person name="Fouts D.E."/>
            <person name="Mongodin E.F."/>
            <person name="Puiu D."/>
            <person name="Sebastian Y."/>
            <person name="Miller W.G."/>
            <person name="Mandrell R.E."/>
            <person name="Nelson K.E."/>
        </authorList>
    </citation>
    <scope>NUCLEOTIDE SEQUENCE [LARGE SCALE GENOMIC DNA]</scope>
    <source>
        <strain evidence="3">ATCC BAA-381 / LMG 19568 / NCTC 13146 / CH001A</strain>
    </source>
</reference>
<accession>A7I1V6</accession>
<organism evidence="2 3">
    <name type="scientific">Campylobacter hominis (strain ATCC BAA-381 / DSM 21671 / CCUG 45161 / LMG 19568 / NCTC 13146 / CH001A)</name>
    <dbReference type="NCBI Taxonomy" id="360107"/>
    <lineage>
        <taxon>Bacteria</taxon>
        <taxon>Pseudomonadati</taxon>
        <taxon>Campylobacterota</taxon>
        <taxon>Epsilonproteobacteria</taxon>
        <taxon>Campylobacterales</taxon>
        <taxon>Campylobacteraceae</taxon>
        <taxon>Campylobacter</taxon>
    </lineage>
</organism>
<dbReference type="AlphaFoldDB" id="A7I1V6"/>
<sequence length="137" mass="15266">MLFTKASEYALLSMIFIARNKEPVGVDAISNELKIPKSFLAKILQDLARDGILQSFKGAKGGFLLAKKPLEISLNEIVQSAEKKQNSIFECSNNRASCPSNKGEICEIWHIFSGIQNKVDAILDNFTLENFIKESNK</sequence>
<dbReference type="RefSeq" id="WP_012108789.1">
    <property type="nucleotide sequence ID" value="NC_009714.1"/>
</dbReference>
<dbReference type="HOGENOM" id="CLU_107144_1_2_7"/>
<dbReference type="GO" id="GO:0003677">
    <property type="term" value="F:DNA binding"/>
    <property type="evidence" value="ECO:0007669"/>
    <property type="project" value="UniProtKB-KW"/>
</dbReference>
<dbReference type="Proteomes" id="UP000002407">
    <property type="component" value="Chromosome"/>
</dbReference>
<dbReference type="SUPFAM" id="SSF46785">
    <property type="entry name" value="Winged helix' DNA-binding domain"/>
    <property type="match status" value="1"/>
</dbReference>
<protein>
    <submittedName>
        <fullName evidence="2">Transcriptional regulator, BadM/Rrf2 family</fullName>
    </submittedName>
</protein>
<dbReference type="PANTHER" id="PTHR33221:SF5">
    <property type="entry name" value="HTH-TYPE TRANSCRIPTIONAL REGULATOR ISCR"/>
    <property type="match status" value="1"/>
</dbReference>
<gene>
    <name evidence="2" type="ordered locus">CHAB381_0936</name>
</gene>
<dbReference type="GO" id="GO:0005829">
    <property type="term" value="C:cytosol"/>
    <property type="evidence" value="ECO:0007669"/>
    <property type="project" value="TreeGrafter"/>
</dbReference>
<dbReference type="PROSITE" id="PS01332">
    <property type="entry name" value="HTH_RRF2_1"/>
    <property type="match status" value="1"/>
</dbReference>
<dbReference type="Pfam" id="PF02082">
    <property type="entry name" value="Rrf2"/>
    <property type="match status" value="1"/>
</dbReference>
<keyword evidence="3" id="KW-1185">Reference proteome</keyword>
<dbReference type="NCBIfam" id="TIGR00738">
    <property type="entry name" value="rrf2_super"/>
    <property type="match status" value="1"/>
</dbReference>
<evidence type="ECO:0000256" key="1">
    <source>
        <dbReference type="ARBA" id="ARBA00023125"/>
    </source>
</evidence>
<dbReference type="InterPro" id="IPR000944">
    <property type="entry name" value="Tscrpt_reg_Rrf2"/>
</dbReference>
<dbReference type="Gene3D" id="1.10.10.10">
    <property type="entry name" value="Winged helix-like DNA-binding domain superfamily/Winged helix DNA-binding domain"/>
    <property type="match status" value="1"/>
</dbReference>
<dbReference type="InterPro" id="IPR036390">
    <property type="entry name" value="WH_DNA-bd_sf"/>
</dbReference>
<keyword evidence="1" id="KW-0238">DNA-binding</keyword>
<evidence type="ECO:0000313" key="3">
    <source>
        <dbReference type="Proteomes" id="UP000002407"/>
    </source>
</evidence>
<name>A7I1V6_CAMHC</name>
<proteinExistence type="predicted"/>
<dbReference type="InterPro" id="IPR036388">
    <property type="entry name" value="WH-like_DNA-bd_sf"/>
</dbReference>
<dbReference type="EMBL" id="CP000776">
    <property type="protein sequence ID" value="ABS51700.1"/>
    <property type="molecule type" value="Genomic_DNA"/>
</dbReference>
<dbReference type="PROSITE" id="PS51197">
    <property type="entry name" value="HTH_RRF2_2"/>
    <property type="match status" value="1"/>
</dbReference>
<dbReference type="eggNOG" id="COG1959">
    <property type="taxonomic scope" value="Bacteria"/>
</dbReference>
<dbReference type="STRING" id="360107.CHAB381_0936"/>